<evidence type="ECO:0000313" key="1">
    <source>
        <dbReference type="EMBL" id="KAG9334504.1"/>
    </source>
</evidence>
<proteinExistence type="predicted"/>
<protein>
    <submittedName>
        <fullName evidence="1">Uncharacterized protein</fullName>
    </submittedName>
</protein>
<gene>
    <name evidence="1" type="ORF">JZ751_007587</name>
</gene>
<evidence type="ECO:0000313" key="2">
    <source>
        <dbReference type="Proteomes" id="UP000824540"/>
    </source>
</evidence>
<dbReference type="Proteomes" id="UP000824540">
    <property type="component" value="Unassembled WGS sequence"/>
</dbReference>
<organism evidence="1 2">
    <name type="scientific">Albula glossodonta</name>
    <name type="common">roundjaw bonefish</name>
    <dbReference type="NCBI Taxonomy" id="121402"/>
    <lineage>
        <taxon>Eukaryota</taxon>
        <taxon>Metazoa</taxon>
        <taxon>Chordata</taxon>
        <taxon>Craniata</taxon>
        <taxon>Vertebrata</taxon>
        <taxon>Euteleostomi</taxon>
        <taxon>Actinopterygii</taxon>
        <taxon>Neopterygii</taxon>
        <taxon>Teleostei</taxon>
        <taxon>Albuliformes</taxon>
        <taxon>Albulidae</taxon>
        <taxon>Albula</taxon>
    </lineage>
</organism>
<dbReference type="EMBL" id="JAFBMS010000147">
    <property type="protein sequence ID" value="KAG9334504.1"/>
    <property type="molecule type" value="Genomic_DNA"/>
</dbReference>
<dbReference type="AlphaFoldDB" id="A0A8T2N352"/>
<sequence>MELRAHCPVPLTAQTTSLKGVILSCRFRRPLSPVSPASQSAEILERVFQTLACGARARAQSAPYVSLWSASTGSECSIPRAQSAPYVSLWSASTGSECSIPRAQSVPYVSLWSVSTGSECSIR</sequence>
<comment type="caution">
    <text evidence="1">The sequence shown here is derived from an EMBL/GenBank/DDBJ whole genome shotgun (WGS) entry which is preliminary data.</text>
</comment>
<name>A0A8T2N352_9TELE</name>
<accession>A0A8T2N352</accession>
<reference evidence="1" key="1">
    <citation type="thesis" date="2021" institute="BYU ScholarsArchive" country="Provo, UT, USA">
        <title>Applications of and Algorithms for Genome Assembly and Genomic Analyses with an Emphasis on Marine Teleosts.</title>
        <authorList>
            <person name="Pickett B.D."/>
        </authorList>
    </citation>
    <scope>NUCLEOTIDE SEQUENCE</scope>
    <source>
        <strain evidence="1">HI-2016</strain>
    </source>
</reference>
<keyword evidence="2" id="KW-1185">Reference proteome</keyword>